<feature type="transmembrane region" description="Helical" evidence="1">
    <location>
        <begin position="80"/>
        <end position="100"/>
    </location>
</feature>
<reference evidence="3" key="1">
    <citation type="submission" date="2022-10" db="EMBL/GenBank/DDBJ databases">
        <title>Genome assembly of Pristionchus species.</title>
        <authorList>
            <person name="Yoshida K."/>
            <person name="Sommer R.J."/>
        </authorList>
    </citation>
    <scope>NUCLEOTIDE SEQUENCE [LARGE SCALE GENOMIC DNA]</scope>
    <source>
        <strain evidence="3">RS5460</strain>
    </source>
</reference>
<gene>
    <name evidence="2" type="ORF">PMAYCL1PPCAC_16056</name>
</gene>
<comment type="caution">
    <text evidence="2">The sequence shown here is derived from an EMBL/GenBank/DDBJ whole genome shotgun (WGS) entry which is preliminary data.</text>
</comment>
<evidence type="ECO:0000256" key="1">
    <source>
        <dbReference type="SAM" id="Phobius"/>
    </source>
</evidence>
<proteinExistence type="predicted"/>
<protein>
    <recommendedName>
        <fullName evidence="4">G protein-coupled receptor</fullName>
    </recommendedName>
</protein>
<keyword evidence="1" id="KW-1133">Transmembrane helix</keyword>
<evidence type="ECO:0008006" key="4">
    <source>
        <dbReference type="Google" id="ProtNLM"/>
    </source>
</evidence>
<name>A0AAN5CK07_9BILA</name>
<feature type="non-terminal residue" evidence="2">
    <location>
        <position position="1"/>
    </location>
</feature>
<dbReference type="PANTHER" id="PTHR31552">
    <property type="entry name" value="SERPENTINE RECEPTOR CLASS GAMMA"/>
    <property type="match status" value="1"/>
</dbReference>
<sequence>IEKNSKNLGIYSVASVVMSIIMTKFSYTELYWTIYIYKMSFALNLLGAEGSTIGKSIIAVHRYFVMRSRDFAEKNWTRTFIYRCLVLQFLLSLLLTTPVWPASYAYKNHLIKSLSSEHF</sequence>
<keyword evidence="3" id="KW-1185">Reference proteome</keyword>
<dbReference type="AlphaFoldDB" id="A0AAN5CK07"/>
<feature type="transmembrane region" description="Helical" evidence="1">
    <location>
        <begin position="39"/>
        <end position="60"/>
    </location>
</feature>
<evidence type="ECO:0000313" key="3">
    <source>
        <dbReference type="Proteomes" id="UP001328107"/>
    </source>
</evidence>
<dbReference type="EMBL" id="BTRK01000004">
    <property type="protein sequence ID" value="GMR45861.1"/>
    <property type="molecule type" value="Genomic_DNA"/>
</dbReference>
<keyword evidence="1" id="KW-0472">Membrane</keyword>
<keyword evidence="1" id="KW-0812">Transmembrane</keyword>
<accession>A0AAN5CK07</accession>
<dbReference type="Proteomes" id="UP001328107">
    <property type="component" value="Unassembled WGS sequence"/>
</dbReference>
<evidence type="ECO:0000313" key="2">
    <source>
        <dbReference type="EMBL" id="GMR45861.1"/>
    </source>
</evidence>
<organism evidence="2 3">
    <name type="scientific">Pristionchus mayeri</name>
    <dbReference type="NCBI Taxonomy" id="1317129"/>
    <lineage>
        <taxon>Eukaryota</taxon>
        <taxon>Metazoa</taxon>
        <taxon>Ecdysozoa</taxon>
        <taxon>Nematoda</taxon>
        <taxon>Chromadorea</taxon>
        <taxon>Rhabditida</taxon>
        <taxon>Rhabditina</taxon>
        <taxon>Diplogasteromorpha</taxon>
        <taxon>Diplogasteroidea</taxon>
        <taxon>Neodiplogasteridae</taxon>
        <taxon>Pristionchus</taxon>
    </lineage>
</organism>
<dbReference type="PANTHER" id="PTHR31552:SF31">
    <property type="entry name" value="SERPENTINE RECEPTOR CLASS GAMMA"/>
    <property type="match status" value="1"/>
</dbReference>
<feature type="transmembrane region" description="Helical" evidence="1">
    <location>
        <begin position="7"/>
        <end position="27"/>
    </location>
</feature>